<evidence type="ECO:0000313" key="2">
    <source>
        <dbReference type="Proteomes" id="UP000507470"/>
    </source>
</evidence>
<gene>
    <name evidence="1" type="ORF">MCOR_44724</name>
</gene>
<name>A0A6J8DUV9_MYTCO</name>
<dbReference type="AlphaFoldDB" id="A0A6J8DUV9"/>
<organism evidence="1 2">
    <name type="scientific">Mytilus coruscus</name>
    <name type="common">Sea mussel</name>
    <dbReference type="NCBI Taxonomy" id="42192"/>
    <lineage>
        <taxon>Eukaryota</taxon>
        <taxon>Metazoa</taxon>
        <taxon>Spiralia</taxon>
        <taxon>Lophotrochozoa</taxon>
        <taxon>Mollusca</taxon>
        <taxon>Bivalvia</taxon>
        <taxon>Autobranchia</taxon>
        <taxon>Pteriomorphia</taxon>
        <taxon>Mytilida</taxon>
        <taxon>Mytiloidea</taxon>
        <taxon>Mytilidae</taxon>
        <taxon>Mytilinae</taxon>
        <taxon>Mytilus</taxon>
    </lineage>
</organism>
<accession>A0A6J8DUV9</accession>
<dbReference type="EMBL" id="CACVKT020007896">
    <property type="protein sequence ID" value="CAC5411665.1"/>
    <property type="molecule type" value="Genomic_DNA"/>
</dbReference>
<protein>
    <submittedName>
        <fullName evidence="1">Uncharacterized protein</fullName>
    </submittedName>
</protein>
<dbReference type="Proteomes" id="UP000507470">
    <property type="component" value="Unassembled WGS sequence"/>
</dbReference>
<evidence type="ECO:0000313" key="1">
    <source>
        <dbReference type="EMBL" id="CAC5411665.1"/>
    </source>
</evidence>
<keyword evidence="2" id="KW-1185">Reference proteome</keyword>
<sequence length="169" mass="19611">MYSILTSCTTTWLGVCRMNNPEVSNTSEAIRSSIRREYDMHKEFRLLLIEPDNKTVHFLTLFNPSENIEIASFVRSYKLEFQRLSDVLQGEFSIKSERSKDYGIIISSNFWGYVWGSHKPTENQNRFRFEAVSIEDSIYLQFSLSNGHLGMFTWKAIDNAEAIICILMG</sequence>
<proteinExistence type="predicted"/>
<dbReference type="OrthoDB" id="6092766at2759"/>
<reference evidence="1 2" key="1">
    <citation type="submission" date="2020-06" db="EMBL/GenBank/DDBJ databases">
        <authorList>
            <person name="Li R."/>
            <person name="Bekaert M."/>
        </authorList>
    </citation>
    <scope>NUCLEOTIDE SEQUENCE [LARGE SCALE GENOMIC DNA]</scope>
    <source>
        <strain evidence="2">wild</strain>
    </source>
</reference>